<organism evidence="4 5">
    <name type="scientific">Granulicella mallensis</name>
    <dbReference type="NCBI Taxonomy" id="940614"/>
    <lineage>
        <taxon>Bacteria</taxon>
        <taxon>Pseudomonadati</taxon>
        <taxon>Acidobacteriota</taxon>
        <taxon>Terriglobia</taxon>
        <taxon>Terriglobales</taxon>
        <taxon>Acidobacteriaceae</taxon>
        <taxon>Granulicella</taxon>
    </lineage>
</organism>
<feature type="compositionally biased region" description="Polar residues" evidence="1">
    <location>
        <begin position="70"/>
        <end position="81"/>
    </location>
</feature>
<feature type="domain" description="Spondin" evidence="3">
    <location>
        <begin position="1"/>
        <end position="71"/>
    </location>
</feature>
<reference evidence="4 5" key="1">
    <citation type="submission" date="2020-08" db="EMBL/GenBank/DDBJ databases">
        <title>Genomic Encyclopedia of Type Strains, Phase IV (KMG-V): Genome sequencing to study the core and pangenomes of soil and plant-associated prokaryotes.</title>
        <authorList>
            <person name="Whitman W."/>
        </authorList>
    </citation>
    <scope>NUCLEOTIDE SEQUENCE [LARGE SCALE GENOMIC DNA]</scope>
    <source>
        <strain evidence="4 5">X5P3</strain>
    </source>
</reference>
<sequence>MTKITPRHTVSIALLLGLLCTGELCAQQLAASDTPNLPAAPVANVSYSSSNGAGDPPVSPALIDAPTPQIPTSQSDDSSGKQTKRILGIIPNFRAVSADQHLPPQTVKDKFITASQDTFDYSAIVVPAGLAGFNLARNATPEFGHGGVAYGRYFWHSLVDQTVENYMVEFIVPAATHEDTRYYTLGHGGFLKRTGYALSRTVITRSDSGKEVFNAGEVVGAGAGAGLSNLYYPSRERGLGNTGTQWGTSIGIDAATFVLKEFWPDINNALFHNKD</sequence>
<protein>
    <recommendedName>
        <fullName evidence="3">Spondin domain-containing protein</fullName>
    </recommendedName>
</protein>
<accession>A0A7W8E764</accession>
<evidence type="ECO:0000313" key="4">
    <source>
        <dbReference type="EMBL" id="MBB5061983.1"/>
    </source>
</evidence>
<proteinExistence type="predicted"/>
<keyword evidence="2" id="KW-0732">Signal</keyword>
<feature type="signal peptide" evidence="2">
    <location>
        <begin position="1"/>
        <end position="26"/>
    </location>
</feature>
<gene>
    <name evidence="4" type="ORF">HDF15_000308</name>
</gene>
<evidence type="ECO:0000256" key="1">
    <source>
        <dbReference type="SAM" id="MobiDB-lite"/>
    </source>
</evidence>
<dbReference type="PROSITE" id="PS51020">
    <property type="entry name" value="SPONDIN"/>
    <property type="match status" value="1"/>
</dbReference>
<evidence type="ECO:0000256" key="2">
    <source>
        <dbReference type="SAM" id="SignalP"/>
    </source>
</evidence>
<dbReference type="RefSeq" id="WP_184252503.1">
    <property type="nucleotide sequence ID" value="NZ_JACHIO010000001.1"/>
</dbReference>
<feature type="chain" id="PRO_5031078509" description="Spondin domain-containing protein" evidence="2">
    <location>
        <begin position="27"/>
        <end position="275"/>
    </location>
</feature>
<evidence type="ECO:0000259" key="3">
    <source>
        <dbReference type="PROSITE" id="PS51020"/>
    </source>
</evidence>
<name>A0A7W8E764_9BACT</name>
<dbReference type="Proteomes" id="UP000584867">
    <property type="component" value="Unassembled WGS sequence"/>
</dbReference>
<dbReference type="EMBL" id="JACHIO010000001">
    <property type="protein sequence ID" value="MBB5061983.1"/>
    <property type="molecule type" value="Genomic_DNA"/>
</dbReference>
<dbReference type="InterPro" id="IPR009465">
    <property type="entry name" value="Spondin_N"/>
</dbReference>
<feature type="region of interest" description="Disordered" evidence="1">
    <location>
        <begin position="48"/>
        <end position="82"/>
    </location>
</feature>
<comment type="caution">
    <text evidence="4">The sequence shown here is derived from an EMBL/GenBank/DDBJ whole genome shotgun (WGS) entry which is preliminary data.</text>
</comment>
<dbReference type="AlphaFoldDB" id="A0A7W8E764"/>
<evidence type="ECO:0000313" key="5">
    <source>
        <dbReference type="Proteomes" id="UP000584867"/>
    </source>
</evidence>